<dbReference type="AlphaFoldDB" id="A0AAJ2TL67"/>
<evidence type="ECO:0000313" key="2">
    <source>
        <dbReference type="Proteomes" id="UP001288387"/>
    </source>
</evidence>
<sequence length="235" mass="25963">MVEPLQIAGRRTWLKQHDGERRWLALAALDLGVRLLGLRCLRPPPRLKAEQACQLERRRLRELAEHGVPVPRVLGHGETALLLEDGGPSLAQRLRRCGPAEAEHLMRIAANELLRVHWAGCCVGQPVARNITVDVAGCVRFLDLEEDPLQVMVLAEAQARDWLLFVSGSVRHAGLPAGALVAVIGQCLRQTGPDVQQLLRGAVRRLWFLPALCRFAGRRARGLGDSVLILRRALA</sequence>
<evidence type="ECO:0000313" key="1">
    <source>
        <dbReference type="EMBL" id="MDZ5763236.1"/>
    </source>
</evidence>
<dbReference type="EMBL" id="JAXRVB010000002">
    <property type="protein sequence ID" value="MDZ5763236.1"/>
    <property type="molecule type" value="Genomic_DNA"/>
</dbReference>
<comment type="caution">
    <text evidence="1">The sequence shown here is derived from an EMBL/GenBank/DDBJ whole genome shotgun (WGS) entry which is preliminary data.</text>
</comment>
<dbReference type="InterPro" id="IPR011009">
    <property type="entry name" value="Kinase-like_dom_sf"/>
</dbReference>
<dbReference type="RefSeq" id="WP_099553324.1">
    <property type="nucleotide sequence ID" value="NZ_JAKJQX010000016.1"/>
</dbReference>
<reference evidence="1" key="1">
    <citation type="submission" date="2023-12" db="EMBL/GenBank/DDBJ databases">
        <title>'Antibacterial potential of Stenotrophomonas maltophilia cystic fibrosis isolates' (manuscript under preparation).</title>
        <authorList>
            <person name="Crisan C.V."/>
            <person name="Pettis M."/>
            <person name="Goldberg J.B."/>
        </authorList>
    </citation>
    <scope>NUCLEOTIDE SEQUENCE</scope>
    <source>
        <strain evidence="1">CCV129</strain>
    </source>
</reference>
<organism evidence="1 2">
    <name type="scientific">Stenotrophomonas maltophilia</name>
    <name type="common">Pseudomonas maltophilia</name>
    <name type="synonym">Xanthomonas maltophilia</name>
    <dbReference type="NCBI Taxonomy" id="40324"/>
    <lineage>
        <taxon>Bacteria</taxon>
        <taxon>Pseudomonadati</taxon>
        <taxon>Pseudomonadota</taxon>
        <taxon>Gammaproteobacteria</taxon>
        <taxon>Lysobacterales</taxon>
        <taxon>Lysobacteraceae</taxon>
        <taxon>Stenotrophomonas</taxon>
        <taxon>Stenotrophomonas maltophilia group</taxon>
    </lineage>
</organism>
<protein>
    <submittedName>
        <fullName evidence="1">Serine/threonine protein phosphatase</fullName>
    </submittedName>
</protein>
<dbReference type="SUPFAM" id="SSF56112">
    <property type="entry name" value="Protein kinase-like (PK-like)"/>
    <property type="match status" value="1"/>
</dbReference>
<accession>A0AAJ2TL67</accession>
<proteinExistence type="predicted"/>
<gene>
    <name evidence="1" type="ORF">U4I38_02005</name>
</gene>
<dbReference type="Proteomes" id="UP001288387">
    <property type="component" value="Unassembled WGS sequence"/>
</dbReference>
<name>A0AAJ2TL67_STEMA</name>